<evidence type="ECO:0000313" key="3">
    <source>
        <dbReference type="EMBL" id="CAH1195835.1"/>
    </source>
</evidence>
<reference evidence="3" key="1">
    <citation type="submission" date="2022-01" db="EMBL/GenBank/DDBJ databases">
        <authorList>
            <person name="Criscuolo A."/>
        </authorList>
    </citation>
    <scope>NUCLEOTIDE SEQUENCE</scope>
    <source>
        <strain evidence="3">CIP111893</strain>
    </source>
</reference>
<feature type="transmembrane region" description="Helical" evidence="1">
    <location>
        <begin position="76"/>
        <end position="93"/>
    </location>
</feature>
<feature type="transmembrane region" description="Helical" evidence="1">
    <location>
        <begin position="105"/>
        <end position="126"/>
    </location>
</feature>
<proteinExistence type="predicted"/>
<organism evidence="3 4">
    <name type="scientific">Paenibacillus plantiphilus</name>
    <dbReference type="NCBI Taxonomy" id="2905650"/>
    <lineage>
        <taxon>Bacteria</taxon>
        <taxon>Bacillati</taxon>
        <taxon>Bacillota</taxon>
        <taxon>Bacilli</taxon>
        <taxon>Bacillales</taxon>
        <taxon>Paenibacillaceae</taxon>
        <taxon>Paenibacillus</taxon>
    </lineage>
</organism>
<keyword evidence="1" id="KW-0812">Transmembrane</keyword>
<feature type="transmembrane region" description="Helical" evidence="1">
    <location>
        <begin position="195"/>
        <end position="214"/>
    </location>
</feature>
<protein>
    <recommendedName>
        <fullName evidence="2">HAAS transmembrane region domain-containing protein</fullName>
    </recommendedName>
</protein>
<gene>
    <name evidence="3" type="ORF">PAECIP111893_00765</name>
</gene>
<accession>A0ABM9BVL9</accession>
<feature type="transmembrane region" description="Helical" evidence="1">
    <location>
        <begin position="220"/>
        <end position="240"/>
    </location>
</feature>
<dbReference type="RefSeq" id="WP_236339060.1">
    <property type="nucleotide sequence ID" value="NZ_CAKMMF010000003.1"/>
</dbReference>
<keyword evidence="1" id="KW-0472">Membrane</keyword>
<dbReference type="Proteomes" id="UP000838686">
    <property type="component" value="Unassembled WGS sequence"/>
</dbReference>
<keyword evidence="1" id="KW-1133">Transmembrane helix</keyword>
<sequence length="251" mass="27946">MNGISKEGQRFLIDLNAYLMTKGVNEKEIKSFIEEAEAHLLEGEAAGKTVVQIFGKNCRTYADELAAEMTVSKKEIVSNVICFLLGATAFWLLGEALKGDVSFSWIVIFGYPAALLLGLALMVNSIRLSSFRSRWKGFSIIYLYAILGFAGFVIVLVADMYWGVPVVQLGGTGTVVTGVAAALMFTSISVYLKSWFMNLFPILYFGPQMLFKLWDLTSPLYQMLQVYISLALIGLAIFIMNKWLGNRPKRQ</sequence>
<dbReference type="Pfam" id="PF08006">
    <property type="entry name" value="HAAS_TM"/>
    <property type="match status" value="1"/>
</dbReference>
<feature type="transmembrane region" description="Helical" evidence="1">
    <location>
        <begin position="138"/>
        <end position="162"/>
    </location>
</feature>
<name>A0ABM9BVL9_9BACL</name>
<comment type="caution">
    <text evidence="3">The sequence shown here is derived from an EMBL/GenBank/DDBJ whole genome shotgun (WGS) entry which is preliminary data.</text>
</comment>
<dbReference type="PANTHER" id="PTHR41307">
    <property type="entry name" value="MEMBRANE PROTEIN-RELATED"/>
    <property type="match status" value="1"/>
</dbReference>
<feature type="transmembrane region" description="Helical" evidence="1">
    <location>
        <begin position="168"/>
        <end position="188"/>
    </location>
</feature>
<dbReference type="EMBL" id="CAKMMF010000003">
    <property type="protein sequence ID" value="CAH1195835.1"/>
    <property type="molecule type" value="Genomic_DNA"/>
</dbReference>
<dbReference type="PANTHER" id="PTHR41307:SF1">
    <property type="entry name" value="MEMBRANE PROTEIN"/>
    <property type="match status" value="1"/>
</dbReference>
<feature type="domain" description="HAAS transmembrane region" evidence="2">
    <location>
        <begin position="90"/>
        <end position="202"/>
    </location>
</feature>
<dbReference type="InterPro" id="IPR012963">
    <property type="entry name" value="HAAS_TM"/>
</dbReference>
<evidence type="ECO:0000313" key="4">
    <source>
        <dbReference type="Proteomes" id="UP000838686"/>
    </source>
</evidence>
<keyword evidence="4" id="KW-1185">Reference proteome</keyword>
<evidence type="ECO:0000256" key="1">
    <source>
        <dbReference type="SAM" id="Phobius"/>
    </source>
</evidence>
<dbReference type="SUPFAM" id="SSF158560">
    <property type="entry name" value="BH3980-like"/>
    <property type="match status" value="1"/>
</dbReference>
<evidence type="ECO:0000259" key="2">
    <source>
        <dbReference type="Pfam" id="PF08006"/>
    </source>
</evidence>